<dbReference type="Pfam" id="PF02534">
    <property type="entry name" value="T4SS-DNA_transf"/>
    <property type="match status" value="1"/>
</dbReference>
<evidence type="ECO:0000256" key="4">
    <source>
        <dbReference type="ARBA" id="ARBA00022692"/>
    </source>
</evidence>
<dbReference type="PANTHER" id="PTHR37937:SF1">
    <property type="entry name" value="CONJUGATIVE TRANSFER: DNA TRANSPORT"/>
    <property type="match status" value="1"/>
</dbReference>
<feature type="region of interest" description="Disordered" evidence="7">
    <location>
        <begin position="672"/>
        <end position="793"/>
    </location>
</feature>
<dbReference type="InterPro" id="IPR051539">
    <property type="entry name" value="T4SS-coupling_protein"/>
</dbReference>
<comment type="similarity">
    <text evidence="2">Belongs to the VirD4/TraG family.</text>
</comment>
<feature type="transmembrane region" description="Helical" evidence="8">
    <location>
        <begin position="136"/>
        <end position="159"/>
    </location>
</feature>
<dbReference type="RefSeq" id="WP_377605876.1">
    <property type="nucleotide sequence ID" value="NZ_JBHUME010000013.1"/>
</dbReference>
<evidence type="ECO:0000313" key="10">
    <source>
        <dbReference type="Proteomes" id="UP001597541"/>
    </source>
</evidence>
<dbReference type="EMBL" id="JBHUME010000013">
    <property type="protein sequence ID" value="MFD2614709.1"/>
    <property type="molecule type" value="Genomic_DNA"/>
</dbReference>
<evidence type="ECO:0000256" key="5">
    <source>
        <dbReference type="ARBA" id="ARBA00022989"/>
    </source>
</evidence>
<feature type="transmembrane region" description="Helical" evidence="8">
    <location>
        <begin position="82"/>
        <end position="101"/>
    </location>
</feature>
<keyword evidence="10" id="KW-1185">Reference proteome</keyword>
<keyword evidence="5 8" id="KW-1133">Transmembrane helix</keyword>
<protein>
    <submittedName>
        <fullName evidence="9">Type IV secretory system conjugative DNA transfer family protein</fullName>
    </submittedName>
</protein>
<dbReference type="InterPro" id="IPR003688">
    <property type="entry name" value="TraG/VirD4"/>
</dbReference>
<sequence>MKFLGMIIGGILTAIGHTIAFMFKAAYIGVRRFTMDPANKNTIWNMQAISILMIVIFCFLWIVGKYQDIYYGVGEPVLFRAIPLLLPCFLGHLIYSCPLFFKSTYAKPIIQTFLNALSILAAGQIILRFVPGTKGLIIDIILFVGVVFLTLYFTLHLNIRSTVFNKLKGVVEQAELTAAVNPAGKKNKKGRSELSDGELNLEGLDLNQKGCLNHLRYNSEDCKLELFNTVPTKERQSELMVLSRSDRAQHAQIIGGTGAGKTLLATNLIVQDLLNDFIGSTIIEPKGSLINRLSNFLDRTGRTYRRLDPEYEFTDCTNPFFVPEGQDIEPMIEANVSAFHGYLGPDAEQYFKSRSTQLMRVGIKALKLAMGNECTYNELNRLIQPMNDDFRAEILSDLIGRESEVPLLLEYTRNMASGGKLQEHAMQTYSNLYDYLSELTSNKYIQRIFCGPSTFNIDDSLRNGEVVLVNGAYGTLQTLTYTVGRLYINLLRASTFRRNLKEKVRPHQLTVDELEMFADEEFSTFLEMAREFEVFVNVIHQGNVQLTDVSERLGVMVKQNAVQKFILAGLDNDDAEYYADMIGEDYQIGKRSGTDEMSTTGFNTQIAEDLRYKVLPSEILRLKGYNPETGEAGECLFRGVRNNVRLDPVIGMVYPLPRKLFAPLVEKVETSVKLEEHSTEKPPELTKGSEREGEQQFKVDEKLDRKEPKENKLDRIKRKAKEFEQRNIDKDALKQEEETHSSIAVRNTAWDADGEEEGDNGTPTTPKHDDPNQSKHQGLENVATQSQAAVNEKLNELEQYLAEKAQNGRNQRNTENG</sequence>
<dbReference type="SUPFAM" id="SSF52540">
    <property type="entry name" value="P-loop containing nucleoside triphosphate hydrolases"/>
    <property type="match status" value="1"/>
</dbReference>
<dbReference type="PANTHER" id="PTHR37937">
    <property type="entry name" value="CONJUGATIVE TRANSFER: DNA TRANSPORT"/>
    <property type="match status" value="1"/>
</dbReference>
<keyword evidence="3" id="KW-1003">Cell membrane</keyword>
<feature type="transmembrane region" description="Helical" evidence="8">
    <location>
        <begin position="42"/>
        <end position="62"/>
    </location>
</feature>
<evidence type="ECO:0000256" key="3">
    <source>
        <dbReference type="ARBA" id="ARBA00022475"/>
    </source>
</evidence>
<name>A0ABW5PHQ5_9BACL</name>
<feature type="transmembrane region" description="Helical" evidence="8">
    <location>
        <begin position="113"/>
        <end position="130"/>
    </location>
</feature>
<feature type="transmembrane region" description="Helical" evidence="8">
    <location>
        <begin position="6"/>
        <end position="30"/>
    </location>
</feature>
<dbReference type="Gene3D" id="3.40.50.300">
    <property type="entry name" value="P-loop containing nucleotide triphosphate hydrolases"/>
    <property type="match status" value="2"/>
</dbReference>
<comment type="subcellular location">
    <subcellularLocation>
        <location evidence="1">Cell membrane</location>
        <topology evidence="1">Multi-pass membrane protein</topology>
    </subcellularLocation>
</comment>
<proteinExistence type="inferred from homology"/>
<keyword evidence="4 8" id="KW-0812">Transmembrane</keyword>
<feature type="compositionally biased region" description="Basic and acidic residues" evidence="7">
    <location>
        <begin position="721"/>
        <end position="740"/>
    </location>
</feature>
<organism evidence="9 10">
    <name type="scientific">Paenibacillus gansuensis</name>
    <dbReference type="NCBI Taxonomy" id="306542"/>
    <lineage>
        <taxon>Bacteria</taxon>
        <taxon>Bacillati</taxon>
        <taxon>Bacillota</taxon>
        <taxon>Bacilli</taxon>
        <taxon>Bacillales</taxon>
        <taxon>Paenibacillaceae</taxon>
        <taxon>Paenibacillus</taxon>
    </lineage>
</organism>
<evidence type="ECO:0000256" key="2">
    <source>
        <dbReference type="ARBA" id="ARBA00008806"/>
    </source>
</evidence>
<evidence type="ECO:0000256" key="1">
    <source>
        <dbReference type="ARBA" id="ARBA00004651"/>
    </source>
</evidence>
<evidence type="ECO:0000256" key="7">
    <source>
        <dbReference type="SAM" id="MobiDB-lite"/>
    </source>
</evidence>
<feature type="compositionally biased region" description="Basic and acidic residues" evidence="7">
    <location>
        <begin position="672"/>
        <end position="714"/>
    </location>
</feature>
<evidence type="ECO:0000256" key="6">
    <source>
        <dbReference type="ARBA" id="ARBA00023136"/>
    </source>
</evidence>
<keyword evidence="6 8" id="KW-0472">Membrane</keyword>
<evidence type="ECO:0000256" key="8">
    <source>
        <dbReference type="SAM" id="Phobius"/>
    </source>
</evidence>
<evidence type="ECO:0000313" key="9">
    <source>
        <dbReference type="EMBL" id="MFD2614709.1"/>
    </source>
</evidence>
<reference evidence="10" key="1">
    <citation type="journal article" date="2019" name="Int. J. Syst. Evol. Microbiol.">
        <title>The Global Catalogue of Microorganisms (GCM) 10K type strain sequencing project: providing services to taxonomists for standard genome sequencing and annotation.</title>
        <authorList>
            <consortium name="The Broad Institute Genomics Platform"/>
            <consortium name="The Broad Institute Genome Sequencing Center for Infectious Disease"/>
            <person name="Wu L."/>
            <person name="Ma J."/>
        </authorList>
    </citation>
    <scope>NUCLEOTIDE SEQUENCE [LARGE SCALE GENOMIC DNA]</scope>
    <source>
        <strain evidence="10">KCTC 3950</strain>
    </source>
</reference>
<dbReference type="Proteomes" id="UP001597541">
    <property type="component" value="Unassembled WGS sequence"/>
</dbReference>
<dbReference type="InterPro" id="IPR027417">
    <property type="entry name" value="P-loop_NTPase"/>
</dbReference>
<gene>
    <name evidence="9" type="ORF">ACFSUF_20045</name>
</gene>
<accession>A0ABW5PHQ5</accession>
<comment type="caution">
    <text evidence="9">The sequence shown here is derived from an EMBL/GenBank/DDBJ whole genome shotgun (WGS) entry which is preliminary data.</text>
</comment>